<reference evidence="3" key="1">
    <citation type="submission" date="2016-10" db="EMBL/GenBank/DDBJ databases">
        <authorList>
            <person name="Varghese N."/>
            <person name="Submissions S."/>
        </authorList>
    </citation>
    <scope>NUCLEOTIDE SEQUENCE [LARGE SCALE GENOMIC DNA]</scope>
    <source>
        <strain evidence="3">DSM 17908</strain>
    </source>
</reference>
<keyword evidence="4" id="KW-1185">Reference proteome</keyword>
<evidence type="ECO:0000313" key="3">
    <source>
        <dbReference type="Proteomes" id="UP000198919"/>
    </source>
</evidence>
<dbReference type="STRING" id="351675.SAMN05421680_10190"/>
<reference evidence="1 4" key="3">
    <citation type="journal article" date="2017" name="Nat. Microbiol.">
        <title>Natural product diversity associated with the nematode symbionts Photorhabdus and Xenorhabdus.</title>
        <authorList>
            <person name="Tobias N.J."/>
            <person name="Wolff H."/>
            <person name="Djahanschiri B."/>
            <person name="Grundmann F."/>
            <person name="Kronenwerth M."/>
            <person name="Shi Y.M."/>
            <person name="Simonyi S."/>
            <person name="Grun P."/>
            <person name="Shapiro-Ilan D."/>
            <person name="Pidot S.J."/>
            <person name="Stinear T.P."/>
            <person name="Ebersberger I."/>
            <person name="Bode H.B."/>
        </authorList>
    </citation>
    <scope>NUCLEOTIDE SEQUENCE [LARGE SCALE GENOMIC DNA]</scope>
    <source>
        <strain evidence="1 4">DSM 17908</strain>
    </source>
</reference>
<protein>
    <submittedName>
        <fullName evidence="1">Transposase</fullName>
    </submittedName>
</protein>
<dbReference type="RefSeq" id="WP_092507080.1">
    <property type="nucleotide sequence ID" value="NZ_CAWNQB010000056.1"/>
</dbReference>
<sequence length="406" mass="46768">MPTYAVQTKIESNVPAENLLYDLAIYRQDAKGNFHILLDVFQEKLQSNYETQQHVTQETDDELSVIYIMHIMLYRKHDSNIFPALQAPFKKMHTLGELASGKACSDKKRENACYFESTIETKPVSDGDNTVELKITIPERPFIAKEYPIGHPDDPFEKSKIESQIQGRVSKRTYPRQGWASLCGPAAFFYCLQMDRPDIYEQAARELWQYGKTKIGQLEIKPGDGCRHPKGSFYDLRYNPQREKISGLDWVTLASLRDSENMIFSYDEVEYQTSGITAWWSLSDWFEKAGYEKVFSNVGLSSCNIKDLITLNDYYSNGYHVVTLISAGMLYEYGDKETSGKNHWVVWNGTVKNYQNEEIKEDFDLNQHVDLNLFSWGFVKNQVKPGKTLDYFLGKTFGGLVLKPLK</sequence>
<dbReference type="EMBL" id="FORG01000001">
    <property type="protein sequence ID" value="SFI39907.1"/>
    <property type="molecule type" value="Genomic_DNA"/>
</dbReference>
<evidence type="ECO:0000313" key="1">
    <source>
        <dbReference type="EMBL" id="PHM40251.1"/>
    </source>
</evidence>
<dbReference type="OrthoDB" id="8177309at2"/>
<dbReference type="Proteomes" id="UP000224607">
    <property type="component" value="Unassembled WGS sequence"/>
</dbReference>
<dbReference type="AlphaFoldDB" id="A0A1I3HWE8"/>
<evidence type="ECO:0000313" key="4">
    <source>
        <dbReference type="Proteomes" id="UP000224607"/>
    </source>
</evidence>
<evidence type="ECO:0000313" key="2">
    <source>
        <dbReference type="EMBL" id="SFI39907.1"/>
    </source>
</evidence>
<accession>A0A1I3HWE8</accession>
<gene>
    <name evidence="2" type="ORF">SAMN05421680_10190</name>
    <name evidence="1" type="ORF">Xmau_02007</name>
</gene>
<name>A0A1I3HWE8_9GAMM</name>
<reference evidence="2" key="2">
    <citation type="submission" date="2016-10" db="EMBL/GenBank/DDBJ databases">
        <authorList>
            <person name="de Groot N.N."/>
        </authorList>
    </citation>
    <scope>NUCLEOTIDE SEQUENCE [LARGE SCALE GENOMIC DNA]</scope>
    <source>
        <strain evidence="2">DSM 17908</strain>
    </source>
</reference>
<proteinExistence type="predicted"/>
<dbReference type="EMBL" id="NITY01000006">
    <property type="protein sequence ID" value="PHM40251.1"/>
    <property type="molecule type" value="Genomic_DNA"/>
</dbReference>
<organism evidence="2 3">
    <name type="scientific">Xenorhabdus mauleonii</name>
    <dbReference type="NCBI Taxonomy" id="351675"/>
    <lineage>
        <taxon>Bacteria</taxon>
        <taxon>Pseudomonadati</taxon>
        <taxon>Pseudomonadota</taxon>
        <taxon>Gammaproteobacteria</taxon>
        <taxon>Enterobacterales</taxon>
        <taxon>Morganellaceae</taxon>
        <taxon>Xenorhabdus</taxon>
    </lineage>
</organism>
<dbReference type="Proteomes" id="UP000198919">
    <property type="component" value="Unassembled WGS sequence"/>
</dbReference>